<dbReference type="Proteomes" id="UP000094043">
    <property type="component" value="Chromosome 1"/>
</dbReference>
<name>A0A1E3I9D1_9TREE</name>
<organism evidence="1 2">
    <name type="scientific">Cryptococcus depauperatus CBS 7841</name>
    <dbReference type="NCBI Taxonomy" id="1295531"/>
    <lineage>
        <taxon>Eukaryota</taxon>
        <taxon>Fungi</taxon>
        <taxon>Dikarya</taxon>
        <taxon>Basidiomycota</taxon>
        <taxon>Agaricomycotina</taxon>
        <taxon>Tremellomycetes</taxon>
        <taxon>Tremellales</taxon>
        <taxon>Cryptococcaceae</taxon>
        <taxon>Cryptococcus</taxon>
    </lineage>
</organism>
<dbReference type="VEuPathDB" id="FungiDB:L203_05129"/>
<dbReference type="KEGG" id="cdep:91085144"/>
<gene>
    <name evidence="1" type="ORF">L203_100930</name>
</gene>
<proteinExistence type="predicted"/>
<sequence length="140" mass="15358">MAAPSSDPQSLVTARLDKLLVSISTVLASYKALPHAASIYISSLNSFHRQATLLLAQSCDKQGSPPSMEEVERLELEWWACDIVTAWYGPKSINVALNRCEKRLQDTRKRQAGSAAANALSGEMNDGTYKNLDFKMSPVL</sequence>
<evidence type="ECO:0000313" key="2">
    <source>
        <dbReference type="Proteomes" id="UP000094043"/>
    </source>
</evidence>
<reference evidence="1" key="2">
    <citation type="journal article" date="2022" name="Elife">
        <title>Obligate sexual reproduction of a homothallic fungus closely related to the Cryptococcus pathogenic species complex.</title>
        <authorList>
            <person name="Passer A.R."/>
            <person name="Clancey S.A."/>
            <person name="Shea T."/>
            <person name="David-Palma M."/>
            <person name="Averette A.F."/>
            <person name="Boekhout T."/>
            <person name="Porcel B.M."/>
            <person name="Nowrousian M."/>
            <person name="Cuomo C.A."/>
            <person name="Sun S."/>
            <person name="Heitman J."/>
            <person name="Coelho M.A."/>
        </authorList>
    </citation>
    <scope>NUCLEOTIDE SEQUENCE</scope>
    <source>
        <strain evidence="1">CBS 7841</strain>
    </source>
</reference>
<reference evidence="1" key="3">
    <citation type="submission" date="2024-01" db="EMBL/GenBank/DDBJ databases">
        <authorList>
            <person name="Coelho M.A."/>
            <person name="David-Palma M."/>
            <person name="Shea T."/>
            <person name="Sun S."/>
            <person name="Cuomo C.A."/>
            <person name="Heitman J."/>
        </authorList>
    </citation>
    <scope>NUCLEOTIDE SEQUENCE</scope>
    <source>
        <strain evidence="1">CBS 7841</strain>
    </source>
</reference>
<dbReference type="AlphaFoldDB" id="A0A1E3I9D1"/>
<evidence type="ECO:0000313" key="1">
    <source>
        <dbReference type="EMBL" id="WVN85779.1"/>
    </source>
</evidence>
<dbReference type="EMBL" id="CP143784">
    <property type="protein sequence ID" value="WVN85779.1"/>
    <property type="molecule type" value="Genomic_DNA"/>
</dbReference>
<protein>
    <submittedName>
        <fullName evidence="1">Uncharacterized protein</fullName>
    </submittedName>
</protein>
<reference evidence="1" key="1">
    <citation type="submission" date="2016-06" db="EMBL/GenBank/DDBJ databases">
        <authorList>
            <person name="Cuomo C."/>
            <person name="Litvintseva A."/>
            <person name="Heitman J."/>
            <person name="Chen Y."/>
            <person name="Sun S."/>
            <person name="Springer D."/>
            <person name="Dromer F."/>
            <person name="Young S."/>
            <person name="Zeng Q."/>
            <person name="Chapman S."/>
            <person name="Gujja S."/>
            <person name="Saif S."/>
            <person name="Birren B."/>
        </authorList>
    </citation>
    <scope>NUCLEOTIDE SEQUENCE</scope>
    <source>
        <strain evidence="1">CBS 7841</strain>
    </source>
</reference>
<dbReference type="GeneID" id="91085144"/>
<keyword evidence="2" id="KW-1185">Reference proteome</keyword>
<accession>A0A1E3I9D1</accession>
<dbReference type="OrthoDB" id="2595587at2759"/>
<dbReference type="RefSeq" id="XP_066066479.1">
    <property type="nucleotide sequence ID" value="XM_066210382.1"/>
</dbReference>